<evidence type="ECO:0000313" key="3">
    <source>
        <dbReference type="Proteomes" id="UP000002640"/>
    </source>
</evidence>
<dbReference type="AlphaFoldDB" id="G4YNG5"/>
<dbReference type="InParanoid" id="G4YNG5"/>
<dbReference type="Proteomes" id="UP000002640">
    <property type="component" value="Unassembled WGS sequence"/>
</dbReference>
<proteinExistence type="predicted"/>
<dbReference type="PROSITE" id="PS50195">
    <property type="entry name" value="PX"/>
    <property type="match status" value="1"/>
</dbReference>
<accession>G4YNG5</accession>
<dbReference type="InterPro" id="IPR007174">
    <property type="entry name" value="Las1"/>
</dbReference>
<dbReference type="PANTHER" id="PTHR15002:SF0">
    <property type="entry name" value="RIBOSOMAL BIOGENESIS PROTEIN LAS1L"/>
    <property type="match status" value="1"/>
</dbReference>
<gene>
    <name evidence="2" type="ORF">PHYSODRAFT_553315</name>
</gene>
<organism evidence="2 3">
    <name type="scientific">Phytophthora sojae (strain P6497)</name>
    <name type="common">Soybean stem and root rot agent</name>
    <name type="synonym">Phytophthora megasperma f. sp. glycines</name>
    <dbReference type="NCBI Taxonomy" id="1094619"/>
    <lineage>
        <taxon>Eukaryota</taxon>
        <taxon>Sar</taxon>
        <taxon>Stramenopiles</taxon>
        <taxon>Oomycota</taxon>
        <taxon>Peronosporomycetes</taxon>
        <taxon>Peronosporales</taxon>
        <taxon>Peronosporaceae</taxon>
        <taxon>Phytophthora</taxon>
    </lineage>
</organism>
<evidence type="ECO:0000259" key="1">
    <source>
        <dbReference type="PROSITE" id="PS50195"/>
    </source>
</evidence>
<reference evidence="2 3" key="1">
    <citation type="journal article" date="2006" name="Science">
        <title>Phytophthora genome sequences uncover evolutionary origins and mechanisms of pathogenesis.</title>
        <authorList>
            <person name="Tyler B.M."/>
            <person name="Tripathy S."/>
            <person name="Zhang X."/>
            <person name="Dehal P."/>
            <person name="Jiang R.H."/>
            <person name="Aerts A."/>
            <person name="Arredondo F.D."/>
            <person name="Baxter L."/>
            <person name="Bensasson D."/>
            <person name="Beynon J.L."/>
            <person name="Chapman J."/>
            <person name="Damasceno C.M."/>
            <person name="Dorrance A.E."/>
            <person name="Dou D."/>
            <person name="Dickerman A.W."/>
            <person name="Dubchak I.L."/>
            <person name="Garbelotto M."/>
            <person name="Gijzen M."/>
            <person name="Gordon S.G."/>
            <person name="Govers F."/>
            <person name="Grunwald N.J."/>
            <person name="Huang W."/>
            <person name="Ivors K.L."/>
            <person name="Jones R.W."/>
            <person name="Kamoun S."/>
            <person name="Krampis K."/>
            <person name="Lamour K.H."/>
            <person name="Lee M.K."/>
            <person name="McDonald W.H."/>
            <person name="Medina M."/>
            <person name="Meijer H.J."/>
            <person name="Nordberg E.K."/>
            <person name="Maclean D.J."/>
            <person name="Ospina-Giraldo M.D."/>
            <person name="Morris P.F."/>
            <person name="Phuntumart V."/>
            <person name="Putnam N.H."/>
            <person name="Rash S."/>
            <person name="Rose J.K."/>
            <person name="Sakihama Y."/>
            <person name="Salamov A.A."/>
            <person name="Savidor A."/>
            <person name="Scheuring C.F."/>
            <person name="Smith B.M."/>
            <person name="Sobral B.W."/>
            <person name="Terry A."/>
            <person name="Torto-Alalibo T.A."/>
            <person name="Win J."/>
            <person name="Xu Z."/>
            <person name="Zhang H."/>
            <person name="Grigoriev I.V."/>
            <person name="Rokhsar D.S."/>
            <person name="Boore J.L."/>
        </authorList>
    </citation>
    <scope>NUCLEOTIDE SEQUENCE [LARGE SCALE GENOMIC DNA]</scope>
    <source>
        <strain evidence="2 3">P6497</strain>
    </source>
</reference>
<dbReference type="GO" id="GO:0000470">
    <property type="term" value="P:maturation of LSU-rRNA"/>
    <property type="evidence" value="ECO:0007669"/>
    <property type="project" value="TreeGrafter"/>
</dbReference>
<dbReference type="GeneID" id="20662890"/>
<dbReference type="SUPFAM" id="SSF64268">
    <property type="entry name" value="PX domain"/>
    <property type="match status" value="1"/>
</dbReference>
<evidence type="ECO:0000313" key="2">
    <source>
        <dbReference type="EMBL" id="EGZ30258.1"/>
    </source>
</evidence>
<dbReference type="InterPro" id="IPR036871">
    <property type="entry name" value="PX_dom_sf"/>
</dbReference>
<dbReference type="GO" id="GO:0000460">
    <property type="term" value="P:maturation of 5.8S rRNA"/>
    <property type="evidence" value="ECO:0007669"/>
    <property type="project" value="TreeGrafter"/>
</dbReference>
<protein>
    <recommendedName>
        <fullName evidence="1">PX domain-containing protein</fullName>
    </recommendedName>
</protein>
<feature type="domain" description="PX" evidence="1">
    <location>
        <begin position="20"/>
        <end position="158"/>
    </location>
</feature>
<sequence length="814" mass="91093">MIDEDSISVVITASKEVEGGEALDTDEGGAVGHGKGHKYTMYTVFVRNVTTGGKCVVRRRYSDFYKLRKELMELVSWGHCSYCEQYLQQIAEYPFPRRRLLRSSRAAVVKERMDSLGLFLRHMLLCIMARSFEDCSQACENIENCILKSFLQMEQTETLFPTMASKQRPIEILQAMEEKRQQQIKAAGLRSKSLAYTTLSDQGDNAQPKQSRTQRQVGTDTCHLCLQKWTHCYCNSDQDSVLPPVHVAAANDGFESPANDRPSASMADSDASRCSRCENDWNHCYCCQQVSPTASSWREVHVGLFSSDPYAQQRVVSRVASWRSRVQLPVAINATAQLVELQLHESMAQHHHHAVGVSSRSHMELSLLYASTVVRCVNGLVDGSQKGAYASAVSTLAQRIGIPLWIVDLRHESTHNQLPSLPVLRFAAKHLLAWLRANYWGAQEDSIRGQVHHVAQWLFEQLPHLNKQPGDGEMQVDSEGVERIPKPILDADNLRNVVVPLLAVGEQYGERVAPTGLLILEAPSLPENQDAKDAAEIFQKEAFVTLLLQLQPSWRTFSASLLARLCRKVFDAICPPKSRRESFEGEEVPAQDESEKAFQQNDVELTLQWIKFMVSSEYRERVKLQIGPIEDLCQCGAEMLALAEKLKADNAALEQLELLERLLTVLKSSKGIRNHPTLGVEAGIASSLASEPASGWTQLPAWVESPLGLRHCYSSYHSANQSQVCEYSLDDDSLMLDSTTFVEPDEDGEDNNADDAEKAMDALMEDLDAAYDTALQQTLDLQATIARDGLRQGSSTTVLPKQELQRIQEEIEIW</sequence>
<dbReference type="GO" id="GO:0090730">
    <property type="term" value="C:Las1 complex"/>
    <property type="evidence" value="ECO:0007669"/>
    <property type="project" value="InterPro"/>
</dbReference>
<dbReference type="GO" id="GO:0004519">
    <property type="term" value="F:endonuclease activity"/>
    <property type="evidence" value="ECO:0007669"/>
    <property type="project" value="InterPro"/>
</dbReference>
<dbReference type="InterPro" id="IPR001683">
    <property type="entry name" value="PX_dom"/>
</dbReference>
<dbReference type="RefSeq" id="XP_009517533.1">
    <property type="nucleotide sequence ID" value="XM_009519238.1"/>
</dbReference>
<dbReference type="KEGG" id="psoj:PHYSODRAFT_553315"/>
<dbReference type="Pfam" id="PF04031">
    <property type="entry name" value="Las1"/>
    <property type="match status" value="1"/>
</dbReference>
<dbReference type="Gene3D" id="3.30.1520.10">
    <property type="entry name" value="Phox-like domain"/>
    <property type="match status" value="1"/>
</dbReference>
<keyword evidence="3" id="KW-1185">Reference proteome</keyword>
<dbReference type="STRING" id="1094619.G4YNG5"/>
<dbReference type="GO" id="GO:0035091">
    <property type="term" value="F:phosphatidylinositol binding"/>
    <property type="evidence" value="ECO:0007669"/>
    <property type="project" value="InterPro"/>
</dbReference>
<dbReference type="OMA" id="HESTHNQ"/>
<dbReference type="PANTHER" id="PTHR15002">
    <property type="entry name" value="RIBOSOMAL BIOGENESIS PROTEIN LAS1L"/>
    <property type="match status" value="1"/>
</dbReference>
<dbReference type="EMBL" id="JH159151">
    <property type="protein sequence ID" value="EGZ30258.1"/>
    <property type="molecule type" value="Genomic_DNA"/>
</dbReference>
<dbReference type="Pfam" id="PF00787">
    <property type="entry name" value="PX"/>
    <property type="match status" value="1"/>
</dbReference>
<name>G4YNG5_PHYSP</name>
<dbReference type="GO" id="GO:0030687">
    <property type="term" value="C:preribosome, large subunit precursor"/>
    <property type="evidence" value="ECO:0007669"/>
    <property type="project" value="TreeGrafter"/>
</dbReference>
<dbReference type="CDD" id="cd06093">
    <property type="entry name" value="PX_domain"/>
    <property type="match status" value="1"/>
</dbReference>